<dbReference type="GO" id="GO:0003677">
    <property type="term" value="F:DNA binding"/>
    <property type="evidence" value="ECO:0007669"/>
    <property type="project" value="InterPro"/>
</dbReference>
<feature type="domain" description="N6 adenine-specific DNA methyltransferase N-terminal" evidence="10">
    <location>
        <begin position="12"/>
        <end position="140"/>
    </location>
</feature>
<dbReference type="Pfam" id="PF12161">
    <property type="entry name" value="HsdM_N"/>
    <property type="match status" value="1"/>
</dbReference>
<dbReference type="Gene3D" id="3.40.50.150">
    <property type="entry name" value="Vaccinia Virus protein VP39"/>
    <property type="match status" value="1"/>
</dbReference>
<dbReference type="InterPro" id="IPR002052">
    <property type="entry name" value="DNA_methylase_N6_adenine_CS"/>
</dbReference>
<evidence type="ECO:0000313" key="12">
    <source>
        <dbReference type="Proteomes" id="UP000003419"/>
    </source>
</evidence>
<dbReference type="GO" id="GO:0032259">
    <property type="term" value="P:methylation"/>
    <property type="evidence" value="ECO:0007669"/>
    <property type="project" value="UniProtKB-KW"/>
</dbReference>
<dbReference type="Pfam" id="PF02384">
    <property type="entry name" value="N6_Mtase"/>
    <property type="match status" value="1"/>
</dbReference>
<dbReference type="PRINTS" id="PR00507">
    <property type="entry name" value="N12N6MTFRASE"/>
</dbReference>
<dbReference type="EMBL" id="ACHG01000135">
    <property type="protein sequence ID" value="EEI65451.1"/>
    <property type="molecule type" value="Genomic_DNA"/>
</dbReference>
<dbReference type="GO" id="GO:0009307">
    <property type="term" value="P:DNA restriction-modification system"/>
    <property type="evidence" value="ECO:0007669"/>
    <property type="project" value="UniProtKB-KW"/>
</dbReference>
<evidence type="ECO:0000256" key="1">
    <source>
        <dbReference type="ARBA" id="ARBA00006594"/>
    </source>
</evidence>
<dbReference type="InterPro" id="IPR052916">
    <property type="entry name" value="Type-I_RE_MTase_Subunit"/>
</dbReference>
<accession>A0A8D9RZR2</accession>
<feature type="coiled-coil region" evidence="8">
    <location>
        <begin position="480"/>
        <end position="507"/>
    </location>
</feature>
<comment type="similarity">
    <text evidence="1">Belongs to the N(4)/N(6)-methyltransferase family.</text>
</comment>
<keyword evidence="8" id="KW-0175">Coiled coil</keyword>
<protein>
    <recommendedName>
        <fullName evidence="2">site-specific DNA-methyltransferase (adenine-specific)</fullName>
        <ecNumber evidence="2">2.1.1.72</ecNumber>
    </recommendedName>
</protein>
<keyword evidence="5" id="KW-0949">S-adenosyl-L-methionine</keyword>
<evidence type="ECO:0000313" key="11">
    <source>
        <dbReference type="EMBL" id="EEI65451.1"/>
    </source>
</evidence>
<dbReference type="GO" id="GO:0008170">
    <property type="term" value="F:N-methyltransferase activity"/>
    <property type="evidence" value="ECO:0007669"/>
    <property type="project" value="InterPro"/>
</dbReference>
<evidence type="ECO:0000256" key="8">
    <source>
        <dbReference type="SAM" id="Coils"/>
    </source>
</evidence>
<dbReference type="PANTHER" id="PTHR42998">
    <property type="entry name" value="TYPE I RESTRICTION ENZYME HINDVIIP M PROTEIN-RELATED"/>
    <property type="match status" value="1"/>
</dbReference>
<evidence type="ECO:0000256" key="2">
    <source>
        <dbReference type="ARBA" id="ARBA00011900"/>
    </source>
</evidence>
<keyword evidence="4 11" id="KW-0808">Transferase</keyword>
<dbReference type="CDD" id="cd02440">
    <property type="entry name" value="AdoMet_MTases"/>
    <property type="match status" value="1"/>
</dbReference>
<dbReference type="InterPro" id="IPR022749">
    <property type="entry name" value="D12N6_MeTrfase_N"/>
</dbReference>
<dbReference type="AlphaFoldDB" id="A0A8D9RZR2"/>
<sequence>MKMATKSKELSIEDKLWKTADALRGSMDASEYRNVVLGLIFLKYVSDSFETRHNELLKSDYPEDAEDPDMYLSENIFWVPKEARWELIQQSAKTPQIGEIIDSAMDAIEKSNDSLRGVLSKNYASPDLDKARLGEVVDLISDISLGDKHAKQSDILGRVYEYFLNEFASQEGKKGGEFYTPRSIVRTLVEMIEPYKGRIYDPCCGSGGMFVQSDKFVQEHQGKIGDLSVYGEESNPTTWKLAKMNLAIRGIDNNLGPHQGDTFTNDLHKGERFDFILANPPFNVKNWNGDKLREDARWQYGVPPVGNANYAWIEHIISKLAPDGKAGFVLANGALSTSTTAEHDIRKAILEDDKIDAIVALPDKMFYSTGIPVSLWFVDMNKESENERDRKGETLFIDARDLGEMIDRTHRAFSKEDIKKVADTYHAYRGTNDQEYKDVPGFCKVAKLDEIAKNDYVLTPGRYVGLAKQEDDGEPYEVKMARLTGELKKQFEESNKLQAEIKDVLKELGYEI</sequence>
<dbReference type="GO" id="GO:0009007">
    <property type="term" value="F:site-specific DNA-methyltransferase (adenine-specific) activity"/>
    <property type="evidence" value="ECO:0007669"/>
    <property type="project" value="UniProtKB-EC"/>
</dbReference>
<keyword evidence="6" id="KW-0680">Restriction system</keyword>
<gene>
    <name evidence="11" type="primary">hsdM</name>
    <name evidence="11" type="ORF">HMPREF0534_1241</name>
</gene>
<dbReference type="PANTHER" id="PTHR42998:SF1">
    <property type="entry name" value="TYPE I RESTRICTION ENZYME HINDI METHYLASE SUBUNIT"/>
    <property type="match status" value="1"/>
</dbReference>
<name>A0A8D9RZR2_LIMRT</name>
<organism evidence="11 12">
    <name type="scientific">Limosilactobacillus reuteri CF48-3A</name>
    <dbReference type="NCBI Taxonomy" id="525341"/>
    <lineage>
        <taxon>Bacteria</taxon>
        <taxon>Bacillati</taxon>
        <taxon>Bacillota</taxon>
        <taxon>Bacilli</taxon>
        <taxon>Lactobacillales</taxon>
        <taxon>Lactobacillaceae</taxon>
        <taxon>Limosilactobacillus</taxon>
    </lineage>
</organism>
<proteinExistence type="inferred from homology"/>
<feature type="domain" description="DNA methylase adenine-specific" evidence="9">
    <location>
        <begin position="152"/>
        <end position="471"/>
    </location>
</feature>
<dbReference type="PROSITE" id="PS00092">
    <property type="entry name" value="N6_MTASE"/>
    <property type="match status" value="1"/>
</dbReference>
<dbReference type="SUPFAM" id="SSF53335">
    <property type="entry name" value="S-adenosyl-L-methionine-dependent methyltransferases"/>
    <property type="match status" value="1"/>
</dbReference>
<keyword evidence="3 11" id="KW-0489">Methyltransferase</keyword>
<dbReference type="Proteomes" id="UP000003419">
    <property type="component" value="Unassembled WGS sequence"/>
</dbReference>
<evidence type="ECO:0000256" key="7">
    <source>
        <dbReference type="ARBA" id="ARBA00047942"/>
    </source>
</evidence>
<reference evidence="11 12" key="1">
    <citation type="submission" date="2009-01" db="EMBL/GenBank/DDBJ databases">
        <authorList>
            <person name="Qin X."/>
            <person name="Bachman B."/>
            <person name="Battles P."/>
            <person name="Bell A."/>
            <person name="Bess C."/>
            <person name="Bickham C."/>
            <person name="Chaboub L."/>
            <person name="Chen D."/>
            <person name="Coyle M."/>
            <person name="Deiros D.R."/>
            <person name="Dinh H."/>
            <person name="Forbes L."/>
            <person name="Fowler G."/>
            <person name="Francisco L."/>
            <person name="Fu Q."/>
            <person name="Gubbala S."/>
            <person name="Hale W."/>
            <person name="Han Y."/>
            <person name="Hemphill L."/>
            <person name="Highlander S.K."/>
            <person name="Hirani K."/>
            <person name="Hogues M."/>
            <person name="Jackson L."/>
            <person name="Jakkamsetti A."/>
            <person name="Javaid M."/>
            <person name="Jiang H."/>
            <person name="Korchina V."/>
            <person name="Kovar C."/>
            <person name="Lara F."/>
            <person name="Lee S."/>
            <person name="Mata R."/>
            <person name="Mathew T."/>
            <person name="Moen C."/>
            <person name="Morales K."/>
            <person name="Munidasa M."/>
            <person name="Nazareth L."/>
            <person name="Ngo R."/>
            <person name="Nguyen L."/>
            <person name="Okwuonu G."/>
            <person name="Ongeri F."/>
            <person name="Patil S."/>
            <person name="Petrosino J."/>
            <person name="Pham C."/>
            <person name="Pham P."/>
            <person name="Pu L.-L."/>
            <person name="Puazo M."/>
            <person name="Raj R."/>
            <person name="Reid J."/>
            <person name="Rouhana J."/>
            <person name="Saada N."/>
            <person name="Shang Y."/>
            <person name="Simmons D."/>
            <person name="Thornton R."/>
            <person name="Warren J."/>
            <person name="Weissenberger G."/>
            <person name="Zhang J."/>
            <person name="Zhang L."/>
            <person name="Zhou C."/>
            <person name="Zhu D."/>
            <person name="Muzny D."/>
            <person name="Worley K."/>
            <person name="Gibbs R."/>
        </authorList>
    </citation>
    <scope>NUCLEOTIDE SEQUENCE [LARGE SCALE GENOMIC DNA]</scope>
    <source>
        <strain evidence="11 12">CF48-3A</strain>
    </source>
</reference>
<dbReference type="EC" id="2.1.1.72" evidence="2"/>
<evidence type="ECO:0000256" key="4">
    <source>
        <dbReference type="ARBA" id="ARBA00022679"/>
    </source>
</evidence>
<evidence type="ECO:0000256" key="6">
    <source>
        <dbReference type="ARBA" id="ARBA00022747"/>
    </source>
</evidence>
<dbReference type="InterPro" id="IPR038333">
    <property type="entry name" value="T1MK-like_N_sf"/>
</dbReference>
<evidence type="ECO:0000259" key="9">
    <source>
        <dbReference type="Pfam" id="PF02384"/>
    </source>
</evidence>
<evidence type="ECO:0000256" key="5">
    <source>
        <dbReference type="ARBA" id="ARBA00022691"/>
    </source>
</evidence>
<comment type="catalytic activity">
    <reaction evidence="7">
        <text>a 2'-deoxyadenosine in DNA + S-adenosyl-L-methionine = an N(6)-methyl-2'-deoxyadenosine in DNA + S-adenosyl-L-homocysteine + H(+)</text>
        <dbReference type="Rhea" id="RHEA:15197"/>
        <dbReference type="Rhea" id="RHEA-COMP:12418"/>
        <dbReference type="Rhea" id="RHEA-COMP:12419"/>
        <dbReference type="ChEBI" id="CHEBI:15378"/>
        <dbReference type="ChEBI" id="CHEBI:57856"/>
        <dbReference type="ChEBI" id="CHEBI:59789"/>
        <dbReference type="ChEBI" id="CHEBI:90615"/>
        <dbReference type="ChEBI" id="CHEBI:90616"/>
        <dbReference type="EC" id="2.1.1.72"/>
    </reaction>
</comment>
<dbReference type="Gene3D" id="1.20.1260.30">
    <property type="match status" value="1"/>
</dbReference>
<dbReference type="InterPro" id="IPR029063">
    <property type="entry name" value="SAM-dependent_MTases_sf"/>
</dbReference>
<evidence type="ECO:0000256" key="3">
    <source>
        <dbReference type="ARBA" id="ARBA00022603"/>
    </source>
</evidence>
<dbReference type="InterPro" id="IPR003356">
    <property type="entry name" value="DNA_methylase_A-5"/>
</dbReference>
<evidence type="ECO:0000259" key="10">
    <source>
        <dbReference type="Pfam" id="PF12161"/>
    </source>
</evidence>
<comment type="caution">
    <text evidence="11">The sequence shown here is derived from an EMBL/GenBank/DDBJ whole genome shotgun (WGS) entry which is preliminary data.</text>
</comment>